<dbReference type="AlphaFoldDB" id="A0A2R6XJH3"/>
<dbReference type="EMBL" id="KZ772684">
    <property type="protein sequence ID" value="PTQ46255.1"/>
    <property type="molecule type" value="Genomic_DNA"/>
</dbReference>
<protein>
    <submittedName>
        <fullName evidence="2">Uncharacterized protein</fullName>
    </submittedName>
</protein>
<feature type="compositionally biased region" description="Basic and acidic residues" evidence="1">
    <location>
        <begin position="127"/>
        <end position="136"/>
    </location>
</feature>
<evidence type="ECO:0000313" key="2">
    <source>
        <dbReference type="EMBL" id="PTQ46255.1"/>
    </source>
</evidence>
<proteinExistence type="predicted"/>
<gene>
    <name evidence="2" type="ORF">MARPO_0012s0183</name>
</gene>
<feature type="compositionally biased region" description="Low complexity" evidence="1">
    <location>
        <begin position="57"/>
        <end position="71"/>
    </location>
</feature>
<accession>A0A2R6XJH3</accession>
<feature type="compositionally biased region" description="Basic and acidic residues" evidence="1">
    <location>
        <begin position="97"/>
        <end position="120"/>
    </location>
</feature>
<dbReference type="Gramene" id="Mp8g03930.1">
    <property type="protein sequence ID" value="Mp8g03930.1.cds"/>
    <property type="gene ID" value="Mp8g03930"/>
</dbReference>
<dbReference type="Proteomes" id="UP000244005">
    <property type="component" value="Unassembled WGS sequence"/>
</dbReference>
<sequence>MRTERTNLLYSRSDLLPIVDGFAAPEIVESAASPTEVMGKGGRALQDEDEVEGEGGMSESRSSWRESGPGRLTHPRGVPNLTTGTFAVSLRLIPARQGKERKGKGREGRGGEERRREERRGRRFKLNHGERGRGEEGEQQWTGPVDGRRMSSGAADV</sequence>
<evidence type="ECO:0000313" key="3">
    <source>
        <dbReference type="Proteomes" id="UP000244005"/>
    </source>
</evidence>
<keyword evidence="3" id="KW-1185">Reference proteome</keyword>
<reference evidence="3" key="1">
    <citation type="journal article" date="2017" name="Cell">
        <title>Insights into land plant evolution garnered from the Marchantia polymorpha genome.</title>
        <authorList>
            <person name="Bowman J.L."/>
            <person name="Kohchi T."/>
            <person name="Yamato K.T."/>
            <person name="Jenkins J."/>
            <person name="Shu S."/>
            <person name="Ishizaki K."/>
            <person name="Yamaoka S."/>
            <person name="Nishihama R."/>
            <person name="Nakamura Y."/>
            <person name="Berger F."/>
            <person name="Adam C."/>
            <person name="Aki S.S."/>
            <person name="Althoff F."/>
            <person name="Araki T."/>
            <person name="Arteaga-Vazquez M.A."/>
            <person name="Balasubrmanian S."/>
            <person name="Barry K."/>
            <person name="Bauer D."/>
            <person name="Boehm C.R."/>
            <person name="Briginshaw L."/>
            <person name="Caballero-Perez J."/>
            <person name="Catarino B."/>
            <person name="Chen F."/>
            <person name="Chiyoda S."/>
            <person name="Chovatia M."/>
            <person name="Davies K.M."/>
            <person name="Delmans M."/>
            <person name="Demura T."/>
            <person name="Dierschke T."/>
            <person name="Dolan L."/>
            <person name="Dorantes-Acosta A.E."/>
            <person name="Eklund D.M."/>
            <person name="Florent S.N."/>
            <person name="Flores-Sandoval E."/>
            <person name="Fujiyama A."/>
            <person name="Fukuzawa H."/>
            <person name="Galik B."/>
            <person name="Grimanelli D."/>
            <person name="Grimwood J."/>
            <person name="Grossniklaus U."/>
            <person name="Hamada T."/>
            <person name="Haseloff J."/>
            <person name="Hetherington A.J."/>
            <person name="Higo A."/>
            <person name="Hirakawa Y."/>
            <person name="Hundley H.N."/>
            <person name="Ikeda Y."/>
            <person name="Inoue K."/>
            <person name="Inoue S.I."/>
            <person name="Ishida S."/>
            <person name="Jia Q."/>
            <person name="Kakita M."/>
            <person name="Kanazawa T."/>
            <person name="Kawai Y."/>
            <person name="Kawashima T."/>
            <person name="Kennedy M."/>
            <person name="Kinose K."/>
            <person name="Kinoshita T."/>
            <person name="Kohara Y."/>
            <person name="Koide E."/>
            <person name="Komatsu K."/>
            <person name="Kopischke S."/>
            <person name="Kubo M."/>
            <person name="Kyozuka J."/>
            <person name="Lagercrantz U."/>
            <person name="Lin S.S."/>
            <person name="Lindquist E."/>
            <person name="Lipzen A.M."/>
            <person name="Lu C.W."/>
            <person name="De Luna E."/>
            <person name="Martienssen R.A."/>
            <person name="Minamino N."/>
            <person name="Mizutani M."/>
            <person name="Mizutani M."/>
            <person name="Mochizuki N."/>
            <person name="Monte I."/>
            <person name="Mosher R."/>
            <person name="Nagasaki H."/>
            <person name="Nakagami H."/>
            <person name="Naramoto S."/>
            <person name="Nishitani K."/>
            <person name="Ohtani M."/>
            <person name="Okamoto T."/>
            <person name="Okumura M."/>
            <person name="Phillips J."/>
            <person name="Pollak B."/>
            <person name="Reinders A."/>
            <person name="Rovekamp M."/>
            <person name="Sano R."/>
            <person name="Sawa S."/>
            <person name="Schmid M.W."/>
            <person name="Shirakawa M."/>
            <person name="Solano R."/>
            <person name="Spunde A."/>
            <person name="Suetsugu N."/>
            <person name="Sugano S."/>
            <person name="Sugiyama A."/>
            <person name="Sun R."/>
            <person name="Suzuki Y."/>
            <person name="Takenaka M."/>
            <person name="Takezawa D."/>
            <person name="Tomogane H."/>
            <person name="Tsuzuki M."/>
            <person name="Ueda T."/>
            <person name="Umeda M."/>
            <person name="Ward J.M."/>
            <person name="Watanabe Y."/>
            <person name="Yazaki K."/>
            <person name="Yokoyama R."/>
            <person name="Yoshitake Y."/>
            <person name="Yotsui I."/>
            <person name="Zachgo S."/>
            <person name="Schmutz J."/>
        </authorList>
    </citation>
    <scope>NUCLEOTIDE SEQUENCE [LARGE SCALE GENOMIC DNA]</scope>
    <source>
        <strain evidence="3">Tak-1</strain>
    </source>
</reference>
<name>A0A2R6XJH3_MARPO</name>
<organism evidence="2 3">
    <name type="scientific">Marchantia polymorpha</name>
    <name type="common">Common liverwort</name>
    <name type="synonym">Marchantia aquatica</name>
    <dbReference type="NCBI Taxonomy" id="3197"/>
    <lineage>
        <taxon>Eukaryota</taxon>
        <taxon>Viridiplantae</taxon>
        <taxon>Streptophyta</taxon>
        <taxon>Embryophyta</taxon>
        <taxon>Marchantiophyta</taxon>
        <taxon>Marchantiopsida</taxon>
        <taxon>Marchantiidae</taxon>
        <taxon>Marchantiales</taxon>
        <taxon>Marchantiaceae</taxon>
        <taxon>Marchantia</taxon>
    </lineage>
</organism>
<feature type="region of interest" description="Disordered" evidence="1">
    <location>
        <begin position="33"/>
        <end position="157"/>
    </location>
</feature>
<evidence type="ECO:0000256" key="1">
    <source>
        <dbReference type="SAM" id="MobiDB-lite"/>
    </source>
</evidence>